<dbReference type="Proteomes" id="UP000313359">
    <property type="component" value="Unassembled WGS sequence"/>
</dbReference>
<dbReference type="CDD" id="cd00555">
    <property type="entry name" value="Maf"/>
    <property type="match status" value="1"/>
</dbReference>
<accession>A0A5C2RRU0</accession>
<organism evidence="3 4">
    <name type="scientific">Lentinus tigrinus ALCF2SS1-6</name>
    <dbReference type="NCBI Taxonomy" id="1328759"/>
    <lineage>
        <taxon>Eukaryota</taxon>
        <taxon>Fungi</taxon>
        <taxon>Dikarya</taxon>
        <taxon>Basidiomycota</taxon>
        <taxon>Agaricomycotina</taxon>
        <taxon>Agaricomycetes</taxon>
        <taxon>Polyporales</taxon>
        <taxon>Polyporaceae</taxon>
        <taxon>Lentinus</taxon>
    </lineage>
</organism>
<name>A0A5C2RRU0_9APHY</name>
<dbReference type="OrthoDB" id="10267058at2759"/>
<dbReference type="InterPro" id="IPR003697">
    <property type="entry name" value="Maf-like"/>
</dbReference>
<protein>
    <submittedName>
        <fullName evidence="3">Maf/Ham1</fullName>
    </submittedName>
</protein>
<evidence type="ECO:0000256" key="2">
    <source>
        <dbReference type="ARBA" id="ARBA00022801"/>
    </source>
</evidence>
<evidence type="ECO:0000313" key="3">
    <source>
        <dbReference type="EMBL" id="RPD54388.1"/>
    </source>
</evidence>
<reference evidence="3" key="1">
    <citation type="journal article" date="2018" name="Genome Biol. Evol.">
        <title>Genomics and development of Lentinus tigrinus, a white-rot wood-decaying mushroom with dimorphic fruiting bodies.</title>
        <authorList>
            <person name="Wu B."/>
            <person name="Xu Z."/>
            <person name="Knudson A."/>
            <person name="Carlson A."/>
            <person name="Chen N."/>
            <person name="Kovaka S."/>
            <person name="LaButti K."/>
            <person name="Lipzen A."/>
            <person name="Pennachio C."/>
            <person name="Riley R."/>
            <person name="Schakwitz W."/>
            <person name="Umezawa K."/>
            <person name="Ohm R.A."/>
            <person name="Grigoriev I.V."/>
            <person name="Nagy L.G."/>
            <person name="Gibbons J."/>
            <person name="Hibbett D."/>
        </authorList>
    </citation>
    <scope>NUCLEOTIDE SEQUENCE [LARGE SCALE GENOMIC DNA]</scope>
    <source>
        <strain evidence="3">ALCF2SS1-6</strain>
    </source>
</reference>
<sequence>MMSFFSSKKVQLTNHNCVLPHALKIPALEKLVGKRVVLASNSPHRKEILKTFGLEPEIVPSKFEETLLFGGFSDPHEYPVATASQKAVEVYERLVTEEPDDAPDLVIAADTVVLTHPPEGLSSMRFADEPLGPQDILEKPTDRDDNLRMLLDLNGGICEAVSGVSVVFPVLEAPGYKIKSIEERTKVYFAQNEESLLKAYVESGEGLDRAGGFAIQASISCIPLWIGRGLGGMLISKVEGDYQNVVGFPAASFFKFLDVLIEEEVDFLSD</sequence>
<evidence type="ECO:0000313" key="4">
    <source>
        <dbReference type="Proteomes" id="UP000313359"/>
    </source>
</evidence>
<dbReference type="AlphaFoldDB" id="A0A5C2RRU0"/>
<dbReference type="STRING" id="1328759.A0A5C2RRU0"/>
<comment type="cofactor">
    <cofactor evidence="1">
        <name>a divalent metal cation</name>
        <dbReference type="ChEBI" id="CHEBI:60240"/>
    </cofactor>
</comment>
<dbReference type="Gene3D" id="3.90.950.10">
    <property type="match status" value="1"/>
</dbReference>
<dbReference type="InterPro" id="IPR029001">
    <property type="entry name" value="ITPase-like_fam"/>
</dbReference>
<dbReference type="PANTHER" id="PTHR43213">
    <property type="entry name" value="BIFUNCTIONAL DTTP/UTP PYROPHOSPHATASE/METHYLTRANSFERASE PROTEIN-RELATED"/>
    <property type="match status" value="1"/>
</dbReference>
<keyword evidence="2" id="KW-0378">Hydrolase</keyword>
<keyword evidence="4" id="KW-1185">Reference proteome</keyword>
<gene>
    <name evidence="3" type="ORF">L227DRAFT_511754</name>
</gene>
<dbReference type="SUPFAM" id="SSF52972">
    <property type="entry name" value="ITPase-like"/>
    <property type="match status" value="1"/>
</dbReference>
<dbReference type="GO" id="GO:0047429">
    <property type="term" value="F:nucleoside triphosphate diphosphatase activity"/>
    <property type="evidence" value="ECO:0007669"/>
    <property type="project" value="InterPro"/>
</dbReference>
<evidence type="ECO:0000256" key="1">
    <source>
        <dbReference type="ARBA" id="ARBA00001968"/>
    </source>
</evidence>
<proteinExistence type="inferred from homology"/>
<dbReference type="HAMAP" id="MF_00528">
    <property type="entry name" value="Maf"/>
    <property type="match status" value="1"/>
</dbReference>
<dbReference type="EMBL" id="ML122306">
    <property type="protein sequence ID" value="RPD54388.1"/>
    <property type="molecule type" value="Genomic_DNA"/>
</dbReference>
<dbReference type="Pfam" id="PF02545">
    <property type="entry name" value="Maf"/>
    <property type="match status" value="1"/>
</dbReference>
<dbReference type="PANTHER" id="PTHR43213:SF5">
    <property type="entry name" value="BIFUNCTIONAL DTTP_UTP PYROPHOSPHATASE_METHYLTRANSFERASE PROTEIN-RELATED"/>
    <property type="match status" value="1"/>
</dbReference>